<comment type="subcellular location">
    <subcellularLocation>
        <location evidence="1">Membrane</location>
    </subcellularLocation>
</comment>
<evidence type="ECO:0000256" key="3">
    <source>
        <dbReference type="ARBA" id="ARBA00022676"/>
    </source>
</evidence>
<dbReference type="RefSeq" id="WP_133325096.1">
    <property type="nucleotide sequence ID" value="NZ_SMYL01000001.1"/>
</dbReference>
<dbReference type="GO" id="GO:0016758">
    <property type="term" value="F:hexosyltransferase activity"/>
    <property type="evidence" value="ECO:0007669"/>
    <property type="project" value="InterPro"/>
</dbReference>
<feature type="domain" description="Diacylglycerol glucosyltransferase N-terminal" evidence="6">
    <location>
        <begin position="17"/>
        <end position="184"/>
    </location>
</feature>
<name>A0A4R5W5U0_9BURK</name>
<keyword evidence="8" id="KW-1185">Reference proteome</keyword>
<evidence type="ECO:0000313" key="8">
    <source>
        <dbReference type="Proteomes" id="UP000294829"/>
    </source>
</evidence>
<proteinExistence type="inferred from homology"/>
<gene>
    <name evidence="7" type="ORF">E2I14_02530</name>
</gene>
<accession>A0A4R5W5U0</accession>
<comment type="caution">
    <text evidence="7">The sequence shown here is derived from an EMBL/GenBank/DDBJ whole genome shotgun (WGS) entry which is preliminary data.</text>
</comment>
<dbReference type="Gene3D" id="3.40.50.2000">
    <property type="entry name" value="Glycogen Phosphorylase B"/>
    <property type="match status" value="1"/>
</dbReference>
<reference evidence="7 8" key="1">
    <citation type="submission" date="2019-03" db="EMBL/GenBank/DDBJ databases">
        <title>Sapientia aquatica gen. nov., sp. nov., isolated from a crater lake.</title>
        <authorList>
            <person name="Felfoldi T."/>
            <person name="Szabo A."/>
            <person name="Toth E."/>
            <person name="Schumann P."/>
            <person name="Keki Z."/>
            <person name="Marialigeti K."/>
            <person name="Mathe I."/>
        </authorList>
    </citation>
    <scope>NUCLEOTIDE SEQUENCE [LARGE SCALE GENOMIC DNA]</scope>
    <source>
        <strain evidence="7 8">SA-152</strain>
    </source>
</reference>
<keyword evidence="3" id="KW-0328">Glycosyltransferase</keyword>
<dbReference type="OrthoDB" id="9810950at2"/>
<organism evidence="7 8">
    <name type="scientific">Sapientia aquatica</name>
    <dbReference type="NCBI Taxonomy" id="1549640"/>
    <lineage>
        <taxon>Bacteria</taxon>
        <taxon>Pseudomonadati</taxon>
        <taxon>Pseudomonadota</taxon>
        <taxon>Betaproteobacteria</taxon>
        <taxon>Burkholderiales</taxon>
        <taxon>Oxalobacteraceae</taxon>
        <taxon>Sapientia</taxon>
    </lineage>
</organism>
<dbReference type="GO" id="GO:0016020">
    <property type="term" value="C:membrane"/>
    <property type="evidence" value="ECO:0007669"/>
    <property type="project" value="UniProtKB-SubCell"/>
</dbReference>
<evidence type="ECO:0000256" key="2">
    <source>
        <dbReference type="ARBA" id="ARBA00006962"/>
    </source>
</evidence>
<dbReference type="Proteomes" id="UP000294829">
    <property type="component" value="Unassembled WGS sequence"/>
</dbReference>
<dbReference type="InterPro" id="IPR009695">
    <property type="entry name" value="Diacylglyc_glucosyltr_N"/>
</dbReference>
<evidence type="ECO:0000313" key="7">
    <source>
        <dbReference type="EMBL" id="TDK68437.1"/>
    </source>
</evidence>
<evidence type="ECO:0000259" key="6">
    <source>
        <dbReference type="Pfam" id="PF06925"/>
    </source>
</evidence>
<comment type="similarity">
    <text evidence="2">Belongs to the glycosyltransferase 28 family.</text>
</comment>
<dbReference type="AlphaFoldDB" id="A0A4R5W5U0"/>
<dbReference type="InterPro" id="IPR007235">
    <property type="entry name" value="Glyco_trans_28_C"/>
</dbReference>
<dbReference type="PANTHER" id="PTHR43025:SF3">
    <property type="entry name" value="MONOGALACTOSYLDIACYLGLYCEROL SYNTHASE 1, CHLOROPLASTIC"/>
    <property type="match status" value="1"/>
</dbReference>
<dbReference type="InterPro" id="IPR050519">
    <property type="entry name" value="Glycosyltransf_28_UgtP"/>
</dbReference>
<dbReference type="PANTHER" id="PTHR43025">
    <property type="entry name" value="MONOGALACTOSYLDIACYLGLYCEROL SYNTHASE"/>
    <property type="match status" value="1"/>
</dbReference>
<protein>
    <submittedName>
        <fullName evidence="7">Galactosyldiacylglycerol synthase</fullName>
    </submittedName>
</protein>
<evidence type="ECO:0000256" key="1">
    <source>
        <dbReference type="ARBA" id="ARBA00004370"/>
    </source>
</evidence>
<dbReference type="GO" id="GO:0009247">
    <property type="term" value="P:glycolipid biosynthetic process"/>
    <property type="evidence" value="ECO:0007669"/>
    <property type="project" value="InterPro"/>
</dbReference>
<keyword evidence="4" id="KW-0808">Transferase</keyword>
<dbReference type="Pfam" id="PF04101">
    <property type="entry name" value="Glyco_tran_28_C"/>
    <property type="match status" value="1"/>
</dbReference>
<evidence type="ECO:0000259" key="5">
    <source>
        <dbReference type="Pfam" id="PF04101"/>
    </source>
</evidence>
<dbReference type="SUPFAM" id="SSF53756">
    <property type="entry name" value="UDP-Glycosyltransferase/glycogen phosphorylase"/>
    <property type="match status" value="1"/>
</dbReference>
<dbReference type="Pfam" id="PF06925">
    <property type="entry name" value="MGDG_synth"/>
    <property type="match status" value="1"/>
</dbReference>
<feature type="domain" description="Glycosyl transferase family 28 C-terminal" evidence="5">
    <location>
        <begin position="225"/>
        <end position="369"/>
    </location>
</feature>
<dbReference type="EMBL" id="SMYL01000001">
    <property type="protein sequence ID" value="TDK68437.1"/>
    <property type="molecule type" value="Genomic_DNA"/>
</dbReference>
<sequence length="382" mass="42733">MQQQRVLMISVSAGSGHVRAAEALLEVTPQFHDVHAQHIDVMHHVSRSFKGVYSDFYKHLIQHAPALWAYLYKKTDDAQQTDISTLLRRSIERFCTKDLIRKINEFQPDHIVCTHFLPAELLSREIKQGRMTCPVWVQVTDFDLHNLWVQPNMSGFFAANHEVAFKMRERGIAPEMVHVTGIPVSQVFLQAKQIPNAKQLNRAELGLQVDVPTILILNGGARIGTVSEIAERLLRCNPQLQVISVAGNNPQRLQECQKLATQYPGRLVAIGFSKTIEKLMAASDMVVTKPGGLTSSECLIMGLPMILVDPIPGQEERNGDFLMEQGAALKVHDIAGLDYKVRQLLADPNRLETMRNNMLEMGKPSAANDVLTRVLEKTHAAS</sequence>
<evidence type="ECO:0000256" key="4">
    <source>
        <dbReference type="ARBA" id="ARBA00022679"/>
    </source>
</evidence>